<keyword evidence="2" id="KW-1185">Reference proteome</keyword>
<sequence>MRRHFFREPGDALPGIHRDEADVTPMIGMNQCDGRAGPPFDMSRQQRRQIDPAQRIAVGHYEEIAPDPHAGMAYRSGRSQWRCFPRKYQLDLAGMLRIPGFKLITQMPSAQNGPPDALPHERIKHEIHEWARTDHRQRLGSIDQDRA</sequence>
<evidence type="ECO:0000313" key="1">
    <source>
        <dbReference type="EMBL" id="CUS31539.1"/>
    </source>
</evidence>
<dbReference type="AlphaFoldDB" id="A0A0S4L1K3"/>
<dbReference type="EMBL" id="CZPZ01000001">
    <property type="protein sequence ID" value="CUS31539.1"/>
    <property type="molecule type" value="Genomic_DNA"/>
</dbReference>
<name>A0A0S4L1K3_9BACT</name>
<accession>A0A0S4L1K3</accession>
<gene>
    <name evidence="1" type="ORF">COMA2_10162</name>
</gene>
<protein>
    <submittedName>
        <fullName evidence="1">Uncharacterized protein</fullName>
    </submittedName>
</protein>
<evidence type="ECO:0000313" key="2">
    <source>
        <dbReference type="Proteomes" id="UP000198736"/>
    </source>
</evidence>
<dbReference type="Proteomes" id="UP000198736">
    <property type="component" value="Unassembled WGS sequence"/>
</dbReference>
<proteinExistence type="predicted"/>
<reference evidence="2" key="1">
    <citation type="submission" date="2015-10" db="EMBL/GenBank/DDBJ databases">
        <authorList>
            <person name="Luecker S."/>
            <person name="Luecker S."/>
        </authorList>
    </citation>
    <scope>NUCLEOTIDE SEQUENCE [LARGE SCALE GENOMIC DNA]</scope>
</reference>
<organism evidence="1 2">
    <name type="scientific">Candidatus Nitrospira nitrificans</name>
    <dbReference type="NCBI Taxonomy" id="1742973"/>
    <lineage>
        <taxon>Bacteria</taxon>
        <taxon>Pseudomonadati</taxon>
        <taxon>Nitrospirota</taxon>
        <taxon>Nitrospiria</taxon>
        <taxon>Nitrospirales</taxon>
        <taxon>Nitrospiraceae</taxon>
        <taxon>Nitrospira</taxon>
    </lineage>
</organism>